<evidence type="ECO:0000313" key="13">
    <source>
        <dbReference type="EMBL" id="KAF5745056.1"/>
    </source>
</evidence>
<sequence length="462" mass="50408">MASMLHVSSSVSLVVLLAALALIASSVSSTSRQALELSKLQNKGFRVALKHVDSGKNLTKFERIQNGIRRGRYKLQKMNTMVLDKISDKSSDISGSIRAGEGIGEFYLNLAIGTPAKTYLAIVDTGSDLIWFQCEPCTKCYKQTAEIFDPRKSSTYSMLTCSSNLCEALPQKTCSHNHGCQYYYTYGDRSSTEGIMAFETFTFGHVNVPNVGFGCGEDNEGGGFESGAGLVGLGRGPLSLVSQLKEPIFSYCLPSYMDITTSSAYENDATSGTLLMGSLASLNTKSGETKTTPMIKNPSRPTFYYLSLEGITVGGTYLSVNESTALKEDGSDGLIIDSGTTVTFLEQSAFALVKEEFIKQIKLTVYNTGSSEFDVFDLCFKLPKGSYEAEVPELIFHFADADLKFPVENYMIVDKSKGVMCLAMIKTEGLSLFGNYQQQNMLVVHDLVKETVSFVPTKCAHM</sequence>
<dbReference type="GO" id="GO:0005576">
    <property type="term" value="C:extracellular region"/>
    <property type="evidence" value="ECO:0007669"/>
    <property type="project" value="TreeGrafter"/>
</dbReference>
<dbReference type="InterPro" id="IPR033121">
    <property type="entry name" value="PEPTIDASE_A1"/>
</dbReference>
<dbReference type="InterPro" id="IPR001969">
    <property type="entry name" value="Aspartic_peptidase_AS"/>
</dbReference>
<protein>
    <recommendedName>
        <fullName evidence="10">nepenthesin</fullName>
        <ecNumber evidence="10">3.4.23.12</ecNumber>
    </recommendedName>
</protein>
<dbReference type="PANTHER" id="PTHR47967">
    <property type="entry name" value="OS07G0603500 PROTEIN-RELATED"/>
    <property type="match status" value="1"/>
</dbReference>
<dbReference type="FunFam" id="2.40.70.10:FF:000016">
    <property type="entry name" value="Probable aspartic protease At2g35615"/>
    <property type="match status" value="1"/>
</dbReference>
<dbReference type="PROSITE" id="PS00141">
    <property type="entry name" value="ASP_PROTEASE"/>
    <property type="match status" value="2"/>
</dbReference>
<keyword evidence="4" id="KW-0064">Aspartyl protease</keyword>
<keyword evidence="7" id="KW-0325">Glycoprotein</keyword>
<dbReference type="InterPro" id="IPR034161">
    <property type="entry name" value="Pepsin-like_plant"/>
</dbReference>
<name>A0A7J7DG80_TRIWF</name>
<evidence type="ECO:0000256" key="11">
    <source>
        <dbReference type="SAM" id="SignalP"/>
    </source>
</evidence>
<dbReference type="InterPro" id="IPR032799">
    <property type="entry name" value="TAXi_C"/>
</dbReference>
<evidence type="ECO:0000256" key="10">
    <source>
        <dbReference type="ARBA" id="ARBA00067063"/>
    </source>
</evidence>
<accession>A0A7J7DG80</accession>
<keyword evidence="14" id="KW-1185">Reference proteome</keyword>
<evidence type="ECO:0000256" key="5">
    <source>
        <dbReference type="ARBA" id="ARBA00022801"/>
    </source>
</evidence>
<evidence type="ECO:0000256" key="6">
    <source>
        <dbReference type="ARBA" id="ARBA00023145"/>
    </source>
</evidence>
<feature type="signal peptide" evidence="11">
    <location>
        <begin position="1"/>
        <end position="29"/>
    </location>
</feature>
<dbReference type="PANTHER" id="PTHR47967:SF23">
    <property type="entry name" value="OS04G0448300 PROTEIN"/>
    <property type="match status" value="1"/>
</dbReference>
<dbReference type="Proteomes" id="UP000593562">
    <property type="component" value="Unassembled WGS sequence"/>
</dbReference>
<dbReference type="Pfam" id="PF14543">
    <property type="entry name" value="TAXi_N"/>
    <property type="match status" value="1"/>
</dbReference>
<dbReference type="EC" id="3.4.23.12" evidence="10"/>
<evidence type="ECO:0000259" key="12">
    <source>
        <dbReference type="PROSITE" id="PS51767"/>
    </source>
</evidence>
<dbReference type="InParanoid" id="A0A7J7DG80"/>
<dbReference type="FunFam" id="2.40.70.10:FF:000033">
    <property type="entry name" value="Aspartyl protease family protein"/>
    <property type="match status" value="1"/>
</dbReference>
<dbReference type="Gene3D" id="2.40.70.10">
    <property type="entry name" value="Acid Proteases"/>
    <property type="match status" value="2"/>
</dbReference>
<evidence type="ECO:0000256" key="7">
    <source>
        <dbReference type="ARBA" id="ARBA00023180"/>
    </source>
</evidence>
<comment type="catalytic activity">
    <reaction evidence="8">
        <text>Similar to pepsin, but also cleaves on either side of Asp and at Lys-|-Arg.</text>
        <dbReference type="EC" id="3.4.23.12"/>
    </reaction>
</comment>
<proteinExistence type="inferred from homology"/>
<dbReference type="InterPro" id="IPR032861">
    <property type="entry name" value="TAXi_N"/>
</dbReference>
<evidence type="ECO:0000256" key="2">
    <source>
        <dbReference type="ARBA" id="ARBA00022670"/>
    </source>
</evidence>
<dbReference type="SUPFAM" id="SSF50630">
    <property type="entry name" value="Acid proteases"/>
    <property type="match status" value="1"/>
</dbReference>
<evidence type="ECO:0000256" key="9">
    <source>
        <dbReference type="ARBA" id="ARBA00053221"/>
    </source>
</evidence>
<reference evidence="13 14" key="1">
    <citation type="journal article" date="2020" name="Nat. Commun.">
        <title>Genome of Tripterygium wilfordii and identification of cytochrome P450 involved in triptolide biosynthesis.</title>
        <authorList>
            <person name="Tu L."/>
            <person name="Su P."/>
            <person name="Zhang Z."/>
            <person name="Gao L."/>
            <person name="Wang J."/>
            <person name="Hu T."/>
            <person name="Zhou J."/>
            <person name="Zhang Y."/>
            <person name="Zhao Y."/>
            <person name="Liu Y."/>
            <person name="Song Y."/>
            <person name="Tong Y."/>
            <person name="Lu Y."/>
            <person name="Yang J."/>
            <person name="Xu C."/>
            <person name="Jia M."/>
            <person name="Peters R.J."/>
            <person name="Huang L."/>
            <person name="Gao W."/>
        </authorList>
    </citation>
    <scope>NUCLEOTIDE SEQUENCE [LARGE SCALE GENOMIC DNA]</scope>
    <source>
        <strain evidence="14">cv. XIE 37</strain>
        <tissue evidence="13">Leaf</tissue>
    </source>
</reference>
<dbReference type="GO" id="GO:0006508">
    <property type="term" value="P:proteolysis"/>
    <property type="evidence" value="ECO:0007669"/>
    <property type="project" value="UniProtKB-KW"/>
</dbReference>
<dbReference type="Pfam" id="PF14541">
    <property type="entry name" value="TAXi_C"/>
    <property type="match status" value="1"/>
</dbReference>
<dbReference type="PROSITE" id="PS51767">
    <property type="entry name" value="PEPTIDASE_A1"/>
    <property type="match status" value="1"/>
</dbReference>
<feature type="domain" description="Peptidase A1" evidence="12">
    <location>
        <begin position="106"/>
        <end position="455"/>
    </location>
</feature>
<evidence type="ECO:0000256" key="3">
    <source>
        <dbReference type="ARBA" id="ARBA00022729"/>
    </source>
</evidence>
<dbReference type="InterPro" id="IPR051708">
    <property type="entry name" value="Plant_Aspart_Prot_A1"/>
</dbReference>
<organism evidence="13 14">
    <name type="scientific">Tripterygium wilfordii</name>
    <name type="common">Thunder God vine</name>
    <dbReference type="NCBI Taxonomy" id="458696"/>
    <lineage>
        <taxon>Eukaryota</taxon>
        <taxon>Viridiplantae</taxon>
        <taxon>Streptophyta</taxon>
        <taxon>Embryophyta</taxon>
        <taxon>Tracheophyta</taxon>
        <taxon>Spermatophyta</taxon>
        <taxon>Magnoliopsida</taxon>
        <taxon>eudicotyledons</taxon>
        <taxon>Gunneridae</taxon>
        <taxon>Pentapetalae</taxon>
        <taxon>rosids</taxon>
        <taxon>fabids</taxon>
        <taxon>Celastrales</taxon>
        <taxon>Celastraceae</taxon>
        <taxon>Tripterygium</taxon>
    </lineage>
</organism>
<keyword evidence="2" id="KW-0645">Protease</keyword>
<evidence type="ECO:0000256" key="4">
    <source>
        <dbReference type="ARBA" id="ARBA00022750"/>
    </source>
</evidence>
<gene>
    <name evidence="13" type="ORF">HS088_TW07G00637</name>
</gene>
<evidence type="ECO:0000256" key="1">
    <source>
        <dbReference type="ARBA" id="ARBA00007447"/>
    </source>
</evidence>
<evidence type="ECO:0000313" key="14">
    <source>
        <dbReference type="Proteomes" id="UP000593562"/>
    </source>
</evidence>
<keyword evidence="5" id="KW-0378">Hydrolase</keyword>
<dbReference type="EMBL" id="JAAARO010000007">
    <property type="protein sequence ID" value="KAF5745056.1"/>
    <property type="molecule type" value="Genomic_DNA"/>
</dbReference>
<dbReference type="OrthoDB" id="660550at2759"/>
<comment type="caution">
    <text evidence="13">The sequence shown here is derived from an EMBL/GenBank/DDBJ whole genome shotgun (WGS) entry which is preliminary data.</text>
</comment>
<dbReference type="InterPro" id="IPR021109">
    <property type="entry name" value="Peptidase_aspartic_dom_sf"/>
</dbReference>
<keyword evidence="6" id="KW-0865">Zymogen</keyword>
<dbReference type="CDD" id="cd05476">
    <property type="entry name" value="pepsin_A_like_plant"/>
    <property type="match status" value="1"/>
</dbReference>
<dbReference type="AlphaFoldDB" id="A0A7J7DG80"/>
<feature type="chain" id="PRO_5029658906" description="nepenthesin" evidence="11">
    <location>
        <begin position="30"/>
        <end position="462"/>
    </location>
</feature>
<evidence type="ECO:0000256" key="8">
    <source>
        <dbReference type="ARBA" id="ARBA00051299"/>
    </source>
</evidence>
<comment type="function">
    <text evidence="9">Extracellular proteinase found in the pitcher fluid of carnivorous plants. Digest prey for nitrogen uptake.</text>
</comment>
<keyword evidence="3 11" id="KW-0732">Signal</keyword>
<comment type="similarity">
    <text evidence="1">Belongs to the peptidase A1 family.</text>
</comment>
<dbReference type="GO" id="GO:0004190">
    <property type="term" value="F:aspartic-type endopeptidase activity"/>
    <property type="evidence" value="ECO:0007669"/>
    <property type="project" value="UniProtKB-KW"/>
</dbReference>